<dbReference type="OrthoDB" id="9664156at2759"/>
<dbReference type="RefSeq" id="XP_013369337.1">
    <property type="nucleotide sequence ID" value="XM_013513883.1"/>
</dbReference>
<gene>
    <name evidence="8" type="primary">LOC102017580</name>
</gene>
<evidence type="ECO:0000256" key="4">
    <source>
        <dbReference type="ARBA" id="ARBA00022741"/>
    </source>
</evidence>
<reference evidence="8" key="2">
    <citation type="submission" date="2025-09" db="UniProtKB">
        <authorList>
            <consortium name="Ensembl"/>
        </authorList>
    </citation>
    <scope>IDENTIFICATION</scope>
</reference>
<comment type="similarity">
    <text evidence="2 7">Belongs to the actin family.</text>
</comment>
<keyword evidence="4" id="KW-0547">Nucleotide-binding</keyword>
<keyword evidence="6" id="KW-0206">Cytoskeleton</keyword>
<keyword evidence="5" id="KW-0067">ATP-binding</keyword>
<dbReference type="InterPro" id="IPR043129">
    <property type="entry name" value="ATPase_NBD"/>
</dbReference>
<dbReference type="InterPro" id="IPR004000">
    <property type="entry name" value="Actin"/>
</dbReference>
<dbReference type="GO" id="GO:0005524">
    <property type="term" value="F:ATP binding"/>
    <property type="evidence" value="ECO:0007669"/>
    <property type="project" value="UniProtKB-KW"/>
</dbReference>
<evidence type="ECO:0000313" key="8">
    <source>
        <dbReference type="Ensembl" id="ENSCLAP00000023844.1"/>
    </source>
</evidence>
<dbReference type="GeneTree" id="ENSGT00940000163884"/>
<dbReference type="OMA" id="RVCQILF"/>
<dbReference type="Proteomes" id="UP000694398">
    <property type="component" value="Unassembled WGS sequence"/>
</dbReference>
<organism evidence="8 9">
    <name type="scientific">Chinchilla lanigera</name>
    <name type="common">Long-tailed chinchilla</name>
    <name type="synonym">Chinchilla villidera</name>
    <dbReference type="NCBI Taxonomy" id="34839"/>
    <lineage>
        <taxon>Eukaryota</taxon>
        <taxon>Metazoa</taxon>
        <taxon>Chordata</taxon>
        <taxon>Craniata</taxon>
        <taxon>Vertebrata</taxon>
        <taxon>Euteleostomi</taxon>
        <taxon>Mammalia</taxon>
        <taxon>Eutheria</taxon>
        <taxon>Euarchontoglires</taxon>
        <taxon>Glires</taxon>
        <taxon>Rodentia</taxon>
        <taxon>Hystricomorpha</taxon>
        <taxon>Chinchillidae</taxon>
        <taxon>Chinchilla</taxon>
    </lineage>
</organism>
<dbReference type="PRINTS" id="PR00190">
    <property type="entry name" value="ACTIN"/>
</dbReference>
<protein>
    <submittedName>
        <fullName evidence="8">Actin-like</fullName>
    </submittedName>
</protein>
<evidence type="ECO:0000256" key="2">
    <source>
        <dbReference type="ARBA" id="ARBA00006752"/>
    </source>
</evidence>
<evidence type="ECO:0000256" key="1">
    <source>
        <dbReference type="ARBA" id="ARBA00004245"/>
    </source>
</evidence>
<dbReference type="Pfam" id="PF00022">
    <property type="entry name" value="Actin"/>
    <property type="match status" value="1"/>
</dbReference>
<reference evidence="8" key="1">
    <citation type="submission" date="2025-08" db="UniProtKB">
        <authorList>
            <consortium name="Ensembl"/>
        </authorList>
    </citation>
    <scope>IDENTIFICATION</scope>
</reference>
<accession>A0A8C2W6E1</accession>
<dbReference type="PANTHER" id="PTHR11937">
    <property type="entry name" value="ACTIN"/>
    <property type="match status" value="1"/>
</dbReference>
<dbReference type="FunFam" id="3.30.420.40:FF:000148">
    <property type="entry name" value="Actin, alpha skeletal muscle"/>
    <property type="match status" value="1"/>
</dbReference>
<evidence type="ECO:0000256" key="5">
    <source>
        <dbReference type="ARBA" id="ARBA00022840"/>
    </source>
</evidence>
<evidence type="ECO:0000256" key="7">
    <source>
        <dbReference type="RuleBase" id="RU000487"/>
    </source>
</evidence>
<dbReference type="RefSeq" id="XP_013369338.1">
    <property type="nucleotide sequence ID" value="XM_013513884.1"/>
</dbReference>
<dbReference type="Ensembl" id="ENSCLAT00000024070.1">
    <property type="protein sequence ID" value="ENSCLAP00000023844.1"/>
    <property type="gene ID" value="ENSCLAG00000016369.1"/>
</dbReference>
<dbReference type="SMART" id="SM00268">
    <property type="entry name" value="ACTIN"/>
    <property type="match status" value="1"/>
</dbReference>
<evidence type="ECO:0000313" key="9">
    <source>
        <dbReference type="Proteomes" id="UP000694398"/>
    </source>
</evidence>
<name>A0A8C2W6E1_CHILA</name>
<keyword evidence="3" id="KW-0963">Cytoplasm</keyword>
<dbReference type="GeneID" id="102017580"/>
<dbReference type="Gene3D" id="3.90.640.10">
    <property type="entry name" value="Actin, Chain A, domain 4"/>
    <property type="match status" value="1"/>
</dbReference>
<comment type="subcellular location">
    <subcellularLocation>
        <location evidence="1">Cytoplasm</location>
        <location evidence="1">Cytoskeleton</location>
    </subcellularLocation>
</comment>
<dbReference type="SUPFAM" id="SSF53067">
    <property type="entry name" value="Actin-like ATPase domain"/>
    <property type="match status" value="2"/>
</dbReference>
<proteinExistence type="inferred from homology"/>
<dbReference type="GO" id="GO:0005856">
    <property type="term" value="C:cytoskeleton"/>
    <property type="evidence" value="ECO:0007669"/>
    <property type="project" value="UniProtKB-SubCell"/>
</dbReference>
<evidence type="ECO:0000256" key="6">
    <source>
        <dbReference type="ARBA" id="ARBA00023212"/>
    </source>
</evidence>
<keyword evidence="9" id="KW-1185">Reference proteome</keyword>
<dbReference type="AlphaFoldDB" id="A0A8C2W6E1"/>
<dbReference type="FunFam" id="3.90.640.10:FF:000007">
    <property type="entry name" value="Actin like 7B"/>
    <property type="match status" value="1"/>
</dbReference>
<dbReference type="Gene3D" id="3.30.420.40">
    <property type="match status" value="2"/>
</dbReference>
<sequence>MDRVPIICDYGSGFSKVGFAGKEAPLAIFPTILGKLRHDTILIGMEEEDWFIGDDTQKNREKLILQYPISRGAINSWDNLEKIWHHSFYQVLRTPPEEHPLMVTESPLNSTSTKEKVCQILFETFNVPALSLINQGVLSLYASGQTSGTTIESGEGMTYFVPIADGCPLHQSTFQLDVAGQDLTWYLLQLLTERGILLVGTADQEYIRNVKEKGCYVALDLDKVKVKASDPPSCLQDFQLPDGQEISLGEGAFLCPEALFQPNLIGRSAQGIHMMTTQCITSCHPDLQKTLFSHILLSGGTGSFTGLRLRLQRELAGLVSPTIDVKVSSSPYGKCSAWVGGSILGSLSTFKDMWVTRGEYRDVGCSIINRKSF</sequence>
<evidence type="ECO:0000256" key="3">
    <source>
        <dbReference type="ARBA" id="ARBA00022490"/>
    </source>
</evidence>